<name>A0A1A6GYM9_NEOLE</name>
<feature type="non-terminal residue" evidence="1">
    <location>
        <position position="112"/>
    </location>
</feature>
<protein>
    <submittedName>
        <fullName evidence="1">Uncharacterized protein</fullName>
    </submittedName>
</protein>
<feature type="non-terminal residue" evidence="1">
    <location>
        <position position="1"/>
    </location>
</feature>
<gene>
    <name evidence="1" type="ORF">A6R68_00753</name>
</gene>
<comment type="caution">
    <text evidence="1">The sequence shown here is derived from an EMBL/GenBank/DDBJ whole genome shotgun (WGS) entry which is preliminary data.</text>
</comment>
<evidence type="ECO:0000313" key="2">
    <source>
        <dbReference type="Proteomes" id="UP000092124"/>
    </source>
</evidence>
<sequence>SSVSTVKIGAPQIGGTFTVSRILLSIIDCSLLVCNTPAFPEGIKKEPGPRLPQLPAKEATACPCHSVSCSSGPSQRVYPLTPSREGLYSTSLFCEGKTVVHKEDEKCSEMGR</sequence>
<evidence type="ECO:0000313" key="1">
    <source>
        <dbReference type="EMBL" id="OBS70710.1"/>
    </source>
</evidence>
<dbReference type="EMBL" id="LZPO01066280">
    <property type="protein sequence ID" value="OBS70710.1"/>
    <property type="molecule type" value="Genomic_DNA"/>
</dbReference>
<proteinExistence type="predicted"/>
<keyword evidence="2" id="KW-1185">Reference proteome</keyword>
<accession>A0A1A6GYM9</accession>
<dbReference type="Proteomes" id="UP000092124">
    <property type="component" value="Unassembled WGS sequence"/>
</dbReference>
<dbReference type="AlphaFoldDB" id="A0A1A6GYM9"/>
<reference evidence="1 2" key="1">
    <citation type="submission" date="2016-06" db="EMBL/GenBank/DDBJ databases">
        <title>The Draft Genome Sequence and Annotation of the Desert Woodrat Neotoma lepida.</title>
        <authorList>
            <person name="Campbell M."/>
            <person name="Oakeson K.F."/>
            <person name="Yandell M."/>
            <person name="Halpert J.R."/>
            <person name="Dearing D."/>
        </authorList>
    </citation>
    <scope>NUCLEOTIDE SEQUENCE [LARGE SCALE GENOMIC DNA]</scope>
    <source>
        <strain evidence="1">417</strain>
        <tissue evidence="1">Liver</tissue>
    </source>
</reference>
<organism evidence="1 2">
    <name type="scientific">Neotoma lepida</name>
    <name type="common">Desert woodrat</name>
    <dbReference type="NCBI Taxonomy" id="56216"/>
    <lineage>
        <taxon>Eukaryota</taxon>
        <taxon>Metazoa</taxon>
        <taxon>Chordata</taxon>
        <taxon>Craniata</taxon>
        <taxon>Vertebrata</taxon>
        <taxon>Euteleostomi</taxon>
        <taxon>Mammalia</taxon>
        <taxon>Eutheria</taxon>
        <taxon>Euarchontoglires</taxon>
        <taxon>Glires</taxon>
        <taxon>Rodentia</taxon>
        <taxon>Myomorpha</taxon>
        <taxon>Muroidea</taxon>
        <taxon>Cricetidae</taxon>
        <taxon>Neotominae</taxon>
        <taxon>Neotoma</taxon>
    </lineage>
</organism>